<feature type="compositionally biased region" description="Polar residues" evidence="1">
    <location>
        <begin position="135"/>
        <end position="174"/>
    </location>
</feature>
<feature type="region of interest" description="Disordered" evidence="1">
    <location>
        <begin position="1"/>
        <end position="34"/>
    </location>
</feature>
<dbReference type="Proteomes" id="UP001153069">
    <property type="component" value="Unassembled WGS sequence"/>
</dbReference>
<proteinExistence type="predicted"/>
<comment type="caution">
    <text evidence="2">The sequence shown here is derived from an EMBL/GenBank/DDBJ whole genome shotgun (WGS) entry which is preliminary data.</text>
</comment>
<organism evidence="2 3">
    <name type="scientific">Seminavis robusta</name>
    <dbReference type="NCBI Taxonomy" id="568900"/>
    <lineage>
        <taxon>Eukaryota</taxon>
        <taxon>Sar</taxon>
        <taxon>Stramenopiles</taxon>
        <taxon>Ochrophyta</taxon>
        <taxon>Bacillariophyta</taxon>
        <taxon>Bacillariophyceae</taxon>
        <taxon>Bacillariophycidae</taxon>
        <taxon>Naviculales</taxon>
        <taxon>Naviculaceae</taxon>
        <taxon>Seminavis</taxon>
    </lineage>
</organism>
<gene>
    <name evidence="2" type="ORF">SEMRO_1538_G280750.1</name>
</gene>
<dbReference type="AlphaFoldDB" id="A0A9N8HVQ8"/>
<evidence type="ECO:0000256" key="1">
    <source>
        <dbReference type="SAM" id="MobiDB-lite"/>
    </source>
</evidence>
<evidence type="ECO:0000313" key="2">
    <source>
        <dbReference type="EMBL" id="CAB9524443.1"/>
    </source>
</evidence>
<reference evidence="2" key="1">
    <citation type="submission" date="2020-06" db="EMBL/GenBank/DDBJ databases">
        <authorList>
            <consortium name="Plant Systems Biology data submission"/>
        </authorList>
    </citation>
    <scope>NUCLEOTIDE SEQUENCE</scope>
    <source>
        <strain evidence="2">D6</strain>
    </source>
</reference>
<keyword evidence="3" id="KW-1185">Reference proteome</keyword>
<name>A0A9N8HVQ8_9STRA</name>
<feature type="compositionally biased region" description="Polar residues" evidence="1">
    <location>
        <begin position="85"/>
        <end position="100"/>
    </location>
</feature>
<evidence type="ECO:0000313" key="3">
    <source>
        <dbReference type="Proteomes" id="UP001153069"/>
    </source>
</evidence>
<dbReference type="EMBL" id="CAICTM010001536">
    <property type="protein sequence ID" value="CAB9524443.1"/>
    <property type="molecule type" value="Genomic_DNA"/>
</dbReference>
<feature type="compositionally biased region" description="Low complexity" evidence="1">
    <location>
        <begin position="101"/>
        <end position="116"/>
    </location>
</feature>
<accession>A0A9N8HVQ8</accession>
<protein>
    <submittedName>
        <fullName evidence="2">Uncharacterized protein</fullName>
    </submittedName>
</protein>
<feature type="compositionally biased region" description="Basic and acidic residues" evidence="1">
    <location>
        <begin position="74"/>
        <end position="84"/>
    </location>
</feature>
<feature type="region of interest" description="Disordered" evidence="1">
    <location>
        <begin position="65"/>
        <end position="177"/>
    </location>
</feature>
<sequence>MKETKGRTHPARKKEEAVAPDEVESQIPPKLDQAVSDSLLKRAELEALQQWRDEETNNMLKSQVAAAEFEDDEMNKKVRAKIEGTDNSARSGASSTPSNLRGSSRQQRPQQQAKSQVAAAEFEDDEMNRKIRAKTSCTENSSRSVAGSTPGNLRGSSRKQPPQSSTCTTGATQKDSPKELMKIVADRASGEMTAAAAAESLGDDCCKKQGYNNNHRGEMTTSSEIGSSRCSFTTNQYYTILAGGKHCGETNHAGYGGST</sequence>